<gene>
    <name evidence="1" type="ORF">BSAL_43325</name>
</gene>
<accession>A0A0S4JPS3</accession>
<sequence length="223" mass="23476">MLDPHIFCSLAANQPISGCEGSGFFVVGNVSRTTMVSLAFEAVINVLKKGQRALCVTHPTSVHHTFHSVTPLDTLPTSQLQLLEFVYTSTIQEALTAIAMIGMGEDVPPDVILFDISSLDDVADQSGVLRALAVLDNTIRSLRETHLGLHACFSIVVMPSSSGHSTAPTLHAALPMQVVPNPIMFVEATSATKLSVSMVAGAAGLPLATGKIPLFEADLTNAT</sequence>
<dbReference type="VEuPathDB" id="TriTrypDB:BSAL_43325"/>
<evidence type="ECO:0000313" key="1">
    <source>
        <dbReference type="EMBL" id="CUG93525.1"/>
    </source>
</evidence>
<proteinExistence type="predicted"/>
<dbReference type="EMBL" id="CYKH01002159">
    <property type="protein sequence ID" value="CUG93525.1"/>
    <property type="molecule type" value="Genomic_DNA"/>
</dbReference>
<dbReference type="Proteomes" id="UP000051952">
    <property type="component" value="Unassembled WGS sequence"/>
</dbReference>
<keyword evidence="2" id="KW-1185">Reference proteome</keyword>
<organism evidence="1 2">
    <name type="scientific">Bodo saltans</name>
    <name type="common">Flagellated protozoan</name>
    <dbReference type="NCBI Taxonomy" id="75058"/>
    <lineage>
        <taxon>Eukaryota</taxon>
        <taxon>Discoba</taxon>
        <taxon>Euglenozoa</taxon>
        <taxon>Kinetoplastea</taxon>
        <taxon>Metakinetoplastina</taxon>
        <taxon>Eubodonida</taxon>
        <taxon>Bodonidae</taxon>
        <taxon>Bodo</taxon>
    </lineage>
</organism>
<name>A0A0S4JPS3_BODSA</name>
<dbReference type="AlphaFoldDB" id="A0A0S4JPS3"/>
<protein>
    <submittedName>
        <fullName evidence="1">Uncharacterized protein</fullName>
    </submittedName>
</protein>
<reference evidence="2" key="1">
    <citation type="submission" date="2015-09" db="EMBL/GenBank/DDBJ databases">
        <authorList>
            <consortium name="Pathogen Informatics"/>
        </authorList>
    </citation>
    <scope>NUCLEOTIDE SEQUENCE [LARGE SCALE GENOMIC DNA]</scope>
    <source>
        <strain evidence="2">Lake Konstanz</strain>
    </source>
</reference>
<evidence type="ECO:0000313" key="2">
    <source>
        <dbReference type="Proteomes" id="UP000051952"/>
    </source>
</evidence>